<reference evidence="4" key="1">
    <citation type="journal article" date="2019" name="Int. J. Syst. Evol. Microbiol.">
        <title>The Global Catalogue of Microorganisms (GCM) 10K type strain sequencing project: providing services to taxonomists for standard genome sequencing and annotation.</title>
        <authorList>
            <consortium name="The Broad Institute Genomics Platform"/>
            <consortium name="The Broad Institute Genome Sequencing Center for Infectious Disease"/>
            <person name="Wu L."/>
            <person name="Ma J."/>
        </authorList>
    </citation>
    <scope>NUCLEOTIDE SEQUENCE [LARGE SCALE GENOMIC DNA]</scope>
    <source>
        <strain evidence="4">CCUG 58127</strain>
    </source>
</reference>
<evidence type="ECO:0000313" key="4">
    <source>
        <dbReference type="Proteomes" id="UP001596298"/>
    </source>
</evidence>
<proteinExistence type="predicted"/>
<dbReference type="RefSeq" id="WP_382397396.1">
    <property type="nucleotide sequence ID" value="NZ_JBHSWH010000001.1"/>
</dbReference>
<feature type="transmembrane region" description="Helical" evidence="2">
    <location>
        <begin position="68"/>
        <end position="90"/>
    </location>
</feature>
<feature type="compositionally biased region" description="Basic residues" evidence="1">
    <location>
        <begin position="55"/>
        <end position="64"/>
    </location>
</feature>
<feature type="region of interest" description="Disordered" evidence="1">
    <location>
        <begin position="1"/>
        <end position="64"/>
    </location>
</feature>
<feature type="compositionally biased region" description="Low complexity" evidence="1">
    <location>
        <begin position="28"/>
        <end position="43"/>
    </location>
</feature>
<dbReference type="InterPro" id="IPR007060">
    <property type="entry name" value="FtsL/DivIC"/>
</dbReference>
<name>A0ABW2AAI1_9MICO</name>
<keyword evidence="4" id="KW-1185">Reference proteome</keyword>
<evidence type="ECO:0000313" key="3">
    <source>
        <dbReference type="EMBL" id="MFC6703759.1"/>
    </source>
</evidence>
<comment type="caution">
    <text evidence="3">The sequence shown here is derived from an EMBL/GenBank/DDBJ whole genome shotgun (WGS) entry which is preliminary data.</text>
</comment>
<keyword evidence="2" id="KW-0812">Transmembrane</keyword>
<sequence length="180" mass="19366">MTRDSRKTTAGRSRATSRPTPGRRRTGTGRTTTVRTASTKPTGAGPGGSSGSARAVRKQRSPRSMRRLAVVGALIVFLAVVIAPTVRSYVSERQHVSQLQAQVAAQQANVASLKEQKQKWSDPKYVAAQAGERLGFAKPGKTLTVYVTDQKSKDVAAKKSEAKQTWYGTVWKSVVASGEH</sequence>
<protein>
    <submittedName>
        <fullName evidence="3">Septum formation initiator family protein</fullName>
    </submittedName>
</protein>
<dbReference type="EMBL" id="JBHSWH010000001">
    <property type="protein sequence ID" value="MFC6703759.1"/>
    <property type="molecule type" value="Genomic_DNA"/>
</dbReference>
<accession>A0ABW2AAI1</accession>
<dbReference type="Proteomes" id="UP001596298">
    <property type="component" value="Unassembled WGS sequence"/>
</dbReference>
<gene>
    <name evidence="3" type="ORF">ACFQDH_00320</name>
</gene>
<evidence type="ECO:0000256" key="1">
    <source>
        <dbReference type="SAM" id="MobiDB-lite"/>
    </source>
</evidence>
<evidence type="ECO:0000256" key="2">
    <source>
        <dbReference type="SAM" id="Phobius"/>
    </source>
</evidence>
<organism evidence="3 4">
    <name type="scientific">Flexivirga alba</name>
    <dbReference type="NCBI Taxonomy" id="702742"/>
    <lineage>
        <taxon>Bacteria</taxon>
        <taxon>Bacillati</taxon>
        <taxon>Actinomycetota</taxon>
        <taxon>Actinomycetes</taxon>
        <taxon>Micrococcales</taxon>
        <taxon>Dermacoccaceae</taxon>
        <taxon>Flexivirga</taxon>
    </lineage>
</organism>
<keyword evidence="2" id="KW-1133">Transmembrane helix</keyword>
<keyword evidence="2" id="KW-0472">Membrane</keyword>
<dbReference type="Pfam" id="PF04977">
    <property type="entry name" value="DivIC"/>
    <property type="match status" value="1"/>
</dbReference>